<evidence type="ECO:0000313" key="3">
    <source>
        <dbReference type="Proteomes" id="UP001157974"/>
    </source>
</evidence>
<keyword evidence="3" id="KW-1185">Reference proteome</keyword>
<evidence type="ECO:0000313" key="2">
    <source>
        <dbReference type="EMBL" id="KAJ8907837.1"/>
    </source>
</evidence>
<dbReference type="GO" id="GO:0001164">
    <property type="term" value="F:RNA polymerase I core promoter sequence-specific DNA binding"/>
    <property type="evidence" value="ECO:0007669"/>
    <property type="project" value="TreeGrafter"/>
</dbReference>
<dbReference type="AlphaFoldDB" id="A0AAV8V348"/>
<feature type="compositionally biased region" description="Polar residues" evidence="1">
    <location>
        <begin position="496"/>
        <end position="507"/>
    </location>
</feature>
<name>A0AAV8V348_9RHOD</name>
<evidence type="ECO:0000256" key="1">
    <source>
        <dbReference type="SAM" id="MobiDB-lite"/>
    </source>
</evidence>
<dbReference type="PANTHER" id="PTHR15319:SF1">
    <property type="entry name" value="TATA BOX-BINDING PROTEIN-ASSOCIATED FACTOR RNA POLYMERASE I SUBUNIT C"/>
    <property type="match status" value="1"/>
</dbReference>
<gene>
    <name evidence="2" type="ORF">NDN08_007941</name>
</gene>
<dbReference type="InterPro" id="IPR038801">
    <property type="entry name" value="TAF1C"/>
</dbReference>
<feature type="region of interest" description="Disordered" evidence="1">
    <location>
        <begin position="483"/>
        <end position="508"/>
    </location>
</feature>
<accession>A0AAV8V348</accession>
<dbReference type="GO" id="GO:0001650">
    <property type="term" value="C:fibrillar center"/>
    <property type="evidence" value="ECO:0007669"/>
    <property type="project" value="TreeGrafter"/>
</dbReference>
<protein>
    <submittedName>
        <fullName evidence="2">Uncharacterized protein</fullName>
    </submittedName>
</protein>
<dbReference type="PANTHER" id="PTHR15319">
    <property type="entry name" value="TATA BOX-BINDING PROTEIN ASSOCIATED FACTOR RNA POLYMERASE I SUBUNIT C"/>
    <property type="match status" value="1"/>
</dbReference>
<feature type="compositionally biased region" description="Basic and acidic residues" evidence="1">
    <location>
        <begin position="551"/>
        <end position="570"/>
    </location>
</feature>
<sequence length="626" mass="69487">MDGGALLPLPWWAREGVYGSQTVPYYTELDAPVPSAAPNAAPVTIFDGAGVEDEEPVTSATNTYVFQARESPNKKAIRNKQLLARRRAHRFQIESRKHHRGDRFGYIPSAVLRNVLVDELETTQERLYRPVEVPEHLRGNCLRATSETHAVFSPNGSARDLELVDIWSAWKNGKLLVERGGDEKVVASRSRVKGIDATTNHYDGEELFAVSRSATRAYLLRWEGRGSGLRRVAKVGRPNDCRLISAVCVNEWVPGEFTVLRSDRTAEVVRVDNGRKSVCAAEVRGLERAAHSDVGWLSMTRTVHPRGLLVADELNVRRLDLESGTCSKILSSSQWNLALGDRHFKSIISKRDSFHVVLSTHHHVLVCDERFLRMPMVSWTLHSGPTDLLAVESLASTMELVVRIVSGNQSDASCMAYRESTVHSDETFNPGPYVSLGPPLSHLHCPANPSGLAIVRGPSAMSDPVLMVQAGEKGALMVQPITSSTSSIHREPVDSGSETSAVVTNNKRLLDREDADAIESTLERQNDLHEAPQDSNREESFLAFPRTLAEVHDLDRRSEPTPTPKSEDKSFSVSKLDISDDECHKQHGTILVAEHALESLRQAWIPRRDDAKHEKLSGNISKFWVD</sequence>
<comment type="caution">
    <text evidence="2">The sequence shown here is derived from an EMBL/GenBank/DDBJ whole genome shotgun (WGS) entry which is preliminary data.</text>
</comment>
<reference evidence="2 3" key="1">
    <citation type="journal article" date="2023" name="Nat. Commun.">
        <title>Origin of minicircular mitochondrial genomes in red algae.</title>
        <authorList>
            <person name="Lee Y."/>
            <person name="Cho C.H."/>
            <person name="Lee Y.M."/>
            <person name="Park S.I."/>
            <person name="Yang J.H."/>
            <person name="West J.A."/>
            <person name="Bhattacharya D."/>
            <person name="Yoon H.S."/>
        </authorList>
    </citation>
    <scope>NUCLEOTIDE SEQUENCE [LARGE SCALE GENOMIC DNA]</scope>
    <source>
        <strain evidence="2 3">CCMP1338</strain>
        <tissue evidence="2">Whole cell</tissue>
    </source>
</reference>
<proteinExistence type="predicted"/>
<organism evidence="2 3">
    <name type="scientific">Rhodosorus marinus</name>
    <dbReference type="NCBI Taxonomy" id="101924"/>
    <lineage>
        <taxon>Eukaryota</taxon>
        <taxon>Rhodophyta</taxon>
        <taxon>Stylonematophyceae</taxon>
        <taxon>Stylonematales</taxon>
        <taxon>Stylonemataceae</taxon>
        <taxon>Rhodosorus</taxon>
    </lineage>
</organism>
<dbReference type="Proteomes" id="UP001157974">
    <property type="component" value="Unassembled WGS sequence"/>
</dbReference>
<dbReference type="EMBL" id="JAMWBK010000002">
    <property type="protein sequence ID" value="KAJ8907837.1"/>
    <property type="molecule type" value="Genomic_DNA"/>
</dbReference>
<feature type="region of interest" description="Disordered" evidence="1">
    <location>
        <begin position="551"/>
        <end position="574"/>
    </location>
</feature>